<evidence type="ECO:0000256" key="1">
    <source>
        <dbReference type="SAM" id="Phobius"/>
    </source>
</evidence>
<dbReference type="EMBL" id="NKCI01000016">
    <property type="protein sequence ID" value="RSL68702.1"/>
    <property type="molecule type" value="Genomic_DNA"/>
</dbReference>
<keyword evidence="1" id="KW-0812">Transmembrane</keyword>
<keyword evidence="1" id="KW-0472">Membrane</keyword>
<sequence>MDYSFEFSAWIINFYYASWLNETSWDEPEAESPKVDDCETPFLLSPTFVIWLVLVPALANAAQLPGSLLYHGHSTFYRLSPVSSLADCFATCVLVGKALAKGHSWQQSVAGVLLLRQGIGRDYLWWRKSRRTDIDEALCNSDSGDEDELATLAPTESSDDWINHDAEESYLRHALARITEPVTPERIAGYILGLFVLIQAVVLVVLVPAMSFLKVS</sequence>
<reference evidence="2 3" key="1">
    <citation type="submission" date="2017-06" db="EMBL/GenBank/DDBJ databases">
        <title>Comparative genomic analysis of Ambrosia Fusariam Clade fungi.</title>
        <authorList>
            <person name="Stajich J.E."/>
            <person name="Carrillo J."/>
            <person name="Kijimoto T."/>
            <person name="Eskalen A."/>
            <person name="O'Donnell K."/>
            <person name="Kasson M."/>
        </authorList>
    </citation>
    <scope>NUCLEOTIDE SEQUENCE [LARGE SCALE GENOMIC DNA]</scope>
    <source>
        <strain evidence="2 3">NRRL62584</strain>
    </source>
</reference>
<dbReference type="Proteomes" id="UP000288168">
    <property type="component" value="Unassembled WGS sequence"/>
</dbReference>
<comment type="caution">
    <text evidence="2">The sequence shown here is derived from an EMBL/GenBank/DDBJ whole genome shotgun (WGS) entry which is preliminary data.</text>
</comment>
<organism evidence="2 3">
    <name type="scientific">Fusarium duplospermum</name>
    <dbReference type="NCBI Taxonomy" id="1325734"/>
    <lineage>
        <taxon>Eukaryota</taxon>
        <taxon>Fungi</taxon>
        <taxon>Dikarya</taxon>
        <taxon>Ascomycota</taxon>
        <taxon>Pezizomycotina</taxon>
        <taxon>Sordariomycetes</taxon>
        <taxon>Hypocreomycetidae</taxon>
        <taxon>Hypocreales</taxon>
        <taxon>Nectriaceae</taxon>
        <taxon>Fusarium</taxon>
        <taxon>Fusarium solani species complex</taxon>
    </lineage>
</organism>
<proteinExistence type="predicted"/>
<accession>A0A428QTQ1</accession>
<name>A0A428QTQ1_9HYPO</name>
<keyword evidence="1" id="KW-1133">Transmembrane helix</keyword>
<feature type="transmembrane region" description="Helical" evidence="1">
    <location>
        <begin position="48"/>
        <end position="70"/>
    </location>
</feature>
<gene>
    <name evidence="2" type="ORF">CEP54_002656</name>
</gene>
<dbReference type="OrthoDB" id="5073461at2759"/>
<keyword evidence="3" id="KW-1185">Reference proteome</keyword>
<feature type="transmembrane region" description="Helical" evidence="1">
    <location>
        <begin position="187"/>
        <end position="213"/>
    </location>
</feature>
<evidence type="ECO:0000313" key="2">
    <source>
        <dbReference type="EMBL" id="RSL68702.1"/>
    </source>
</evidence>
<dbReference type="AlphaFoldDB" id="A0A428QTQ1"/>
<protein>
    <submittedName>
        <fullName evidence="2">Uncharacterized protein</fullName>
    </submittedName>
</protein>
<evidence type="ECO:0000313" key="3">
    <source>
        <dbReference type="Proteomes" id="UP000288168"/>
    </source>
</evidence>